<keyword evidence="3 6" id="KW-0238">DNA-binding</keyword>
<proteinExistence type="inferred from homology"/>
<dbReference type="Pfam" id="PF03466">
    <property type="entry name" value="LysR_substrate"/>
    <property type="match status" value="1"/>
</dbReference>
<dbReference type="STRING" id="1122938.SAMN05660772_01949"/>
<evidence type="ECO:0000256" key="4">
    <source>
        <dbReference type="ARBA" id="ARBA00023163"/>
    </source>
</evidence>
<dbReference type="GO" id="GO:0043565">
    <property type="term" value="F:sequence-specific DNA binding"/>
    <property type="evidence" value="ECO:0007669"/>
    <property type="project" value="TreeGrafter"/>
</dbReference>
<dbReference type="Gene3D" id="1.10.10.10">
    <property type="entry name" value="Winged helix-like DNA-binding domain superfamily/Winged helix DNA-binding domain"/>
    <property type="match status" value="1"/>
</dbReference>
<keyword evidence="2" id="KW-0805">Transcription regulation</keyword>
<accession>A0A1W1UL78</accession>
<dbReference type="RefSeq" id="WP_084256358.1">
    <property type="nucleotide sequence ID" value="NZ_FWWV01000007.1"/>
</dbReference>
<evidence type="ECO:0000259" key="5">
    <source>
        <dbReference type="PROSITE" id="PS50931"/>
    </source>
</evidence>
<dbReference type="InterPro" id="IPR000847">
    <property type="entry name" value="LysR_HTH_N"/>
</dbReference>
<dbReference type="GO" id="GO:0003700">
    <property type="term" value="F:DNA-binding transcription factor activity"/>
    <property type="evidence" value="ECO:0007669"/>
    <property type="project" value="InterPro"/>
</dbReference>
<protein>
    <submittedName>
        <fullName evidence="6">DNA-binding transcriptional regulator, LysR family</fullName>
    </submittedName>
</protein>
<gene>
    <name evidence="6" type="ORF">SAMN05660772_01949</name>
</gene>
<evidence type="ECO:0000256" key="2">
    <source>
        <dbReference type="ARBA" id="ARBA00023015"/>
    </source>
</evidence>
<evidence type="ECO:0000256" key="3">
    <source>
        <dbReference type="ARBA" id="ARBA00023125"/>
    </source>
</evidence>
<evidence type="ECO:0000256" key="1">
    <source>
        <dbReference type="ARBA" id="ARBA00009437"/>
    </source>
</evidence>
<dbReference type="PANTHER" id="PTHR30537">
    <property type="entry name" value="HTH-TYPE TRANSCRIPTIONAL REGULATOR"/>
    <property type="match status" value="1"/>
</dbReference>
<dbReference type="CDD" id="cd08422">
    <property type="entry name" value="PBP2_CrgA_like"/>
    <property type="match status" value="1"/>
</dbReference>
<dbReference type="SUPFAM" id="SSF46785">
    <property type="entry name" value="Winged helix' DNA-binding domain"/>
    <property type="match status" value="1"/>
</dbReference>
<dbReference type="InterPro" id="IPR058163">
    <property type="entry name" value="LysR-type_TF_proteobact-type"/>
</dbReference>
<feature type="domain" description="HTH lysR-type" evidence="5">
    <location>
        <begin position="16"/>
        <end position="73"/>
    </location>
</feature>
<evidence type="ECO:0000313" key="6">
    <source>
        <dbReference type="EMBL" id="SMB81827.1"/>
    </source>
</evidence>
<dbReference type="Pfam" id="PF00126">
    <property type="entry name" value="HTH_1"/>
    <property type="match status" value="1"/>
</dbReference>
<evidence type="ECO:0000313" key="7">
    <source>
        <dbReference type="Proteomes" id="UP000192408"/>
    </source>
</evidence>
<dbReference type="EMBL" id="FWWV01000007">
    <property type="protein sequence ID" value="SMB81827.1"/>
    <property type="molecule type" value="Genomic_DNA"/>
</dbReference>
<dbReference type="Proteomes" id="UP000192408">
    <property type="component" value="Unassembled WGS sequence"/>
</dbReference>
<organism evidence="6 7">
    <name type="scientific">Pasteurella testudinis DSM 23072</name>
    <dbReference type="NCBI Taxonomy" id="1122938"/>
    <lineage>
        <taxon>Bacteria</taxon>
        <taxon>Pseudomonadati</taxon>
        <taxon>Pseudomonadota</taxon>
        <taxon>Gammaproteobacteria</taxon>
        <taxon>Pasteurellales</taxon>
        <taxon>Pasteurellaceae</taxon>
        <taxon>Pasteurella</taxon>
    </lineage>
</organism>
<dbReference type="InterPro" id="IPR005119">
    <property type="entry name" value="LysR_subst-bd"/>
</dbReference>
<dbReference type="SUPFAM" id="SSF53850">
    <property type="entry name" value="Periplasmic binding protein-like II"/>
    <property type="match status" value="1"/>
</dbReference>
<dbReference type="GO" id="GO:0006351">
    <property type="term" value="P:DNA-templated transcription"/>
    <property type="evidence" value="ECO:0007669"/>
    <property type="project" value="TreeGrafter"/>
</dbReference>
<keyword evidence="4" id="KW-0804">Transcription</keyword>
<comment type="similarity">
    <text evidence="1">Belongs to the LysR transcriptional regulatory family.</text>
</comment>
<dbReference type="PROSITE" id="PS50931">
    <property type="entry name" value="HTH_LYSR"/>
    <property type="match status" value="1"/>
</dbReference>
<dbReference type="InterPro" id="IPR036388">
    <property type="entry name" value="WH-like_DNA-bd_sf"/>
</dbReference>
<dbReference type="AlphaFoldDB" id="A0A1W1UL78"/>
<dbReference type="Gene3D" id="3.40.190.290">
    <property type="match status" value="1"/>
</dbReference>
<keyword evidence="7" id="KW-1185">Reference proteome</keyword>
<name>A0A1W1UL78_9PAST</name>
<sequence>MTTQNALNFSTLSNNPDLNTLRLFVAVVQAGSFSKASEQIGTPIPTLSRRIGELEQQLGVLLFDRTKAGVKATATGQQLYEQVRLPIDSLLQVQYGLDNEQLNGRLRISMVNGNEPVWAWLAEFQRLYPNIKLHCQATDRVVDLTQDGIDVAFRVGQLHTDNVVAFPVLTSCAKLIATPEFLQQHGTPHTADELKNYPLISWARVGEPLLQGVFADNETVLPLYFSSSDHAALEYMTLSHHGIACLSNHSAERLIQSGQAVEVLADIPKRGYTLHALYLPHRHQSAVIKTFVQFLKQKAQAV</sequence>
<reference evidence="7" key="1">
    <citation type="submission" date="2017-04" db="EMBL/GenBank/DDBJ databases">
        <authorList>
            <person name="Varghese N."/>
            <person name="Submissions S."/>
        </authorList>
    </citation>
    <scope>NUCLEOTIDE SEQUENCE [LARGE SCALE GENOMIC DNA]</scope>
    <source>
        <strain evidence="7">DSM 23072</strain>
    </source>
</reference>
<dbReference type="InterPro" id="IPR036390">
    <property type="entry name" value="WH_DNA-bd_sf"/>
</dbReference>
<dbReference type="PANTHER" id="PTHR30537:SF5">
    <property type="entry name" value="HTH-TYPE TRANSCRIPTIONAL ACTIVATOR TTDR-RELATED"/>
    <property type="match status" value="1"/>
</dbReference>
<dbReference type="FunFam" id="1.10.10.10:FF:000001">
    <property type="entry name" value="LysR family transcriptional regulator"/>
    <property type="match status" value="1"/>
</dbReference>